<dbReference type="Gene3D" id="1.20.120.1760">
    <property type="match status" value="1"/>
</dbReference>
<dbReference type="RefSeq" id="WP_406792216.1">
    <property type="nucleotide sequence ID" value="NZ_JBJHZX010000015.1"/>
</dbReference>
<feature type="transmembrane region" description="Helical" evidence="3">
    <location>
        <begin position="64"/>
        <end position="84"/>
    </location>
</feature>
<dbReference type="InterPro" id="IPR043130">
    <property type="entry name" value="CDP-OH_PTrfase_TM_dom"/>
</dbReference>
<keyword evidence="3" id="KW-1133">Transmembrane helix</keyword>
<organism evidence="4 5">
    <name type="scientific">Candidatus Clostridium eludens</name>
    <dbReference type="NCBI Taxonomy" id="3381663"/>
    <lineage>
        <taxon>Bacteria</taxon>
        <taxon>Bacillati</taxon>
        <taxon>Bacillota</taxon>
        <taxon>Clostridia</taxon>
        <taxon>Eubacteriales</taxon>
        <taxon>Clostridiaceae</taxon>
        <taxon>Clostridium</taxon>
    </lineage>
</organism>
<protein>
    <submittedName>
        <fullName evidence="4">CDP-alcohol phosphatidyltransferase family protein</fullName>
        <ecNumber evidence="4">2.7.8.-</ecNumber>
    </submittedName>
</protein>
<feature type="transmembrane region" description="Helical" evidence="3">
    <location>
        <begin position="130"/>
        <end position="149"/>
    </location>
</feature>
<keyword evidence="3" id="KW-0472">Membrane</keyword>
<keyword evidence="5" id="KW-1185">Reference proteome</keyword>
<dbReference type="EC" id="2.7.8.-" evidence="4"/>
<evidence type="ECO:0000256" key="3">
    <source>
        <dbReference type="SAM" id="Phobius"/>
    </source>
</evidence>
<evidence type="ECO:0000313" key="5">
    <source>
        <dbReference type="Proteomes" id="UP001623660"/>
    </source>
</evidence>
<accession>A0ABW8SLK8</accession>
<sequence>MIRNISVNALTLSRVPLSLMFCAVVLFDASPFLPCAVLFVLIAASDYLDGKLARKFGVQTSAGAIMDVMVDFFFIVMACLSLSFRSLFPRWMLTVIICKFLEFLITSIIFNIDRDDKNTIVFLFDPLGRMVVVLFYLLPILMLLLPLCLSDVAHQSALIVVCTGIAGLAALSSIWRISLVVNFQ</sequence>
<dbReference type="InterPro" id="IPR048254">
    <property type="entry name" value="CDP_ALCOHOL_P_TRANSF_CS"/>
</dbReference>
<feature type="transmembrane region" description="Helical" evidence="3">
    <location>
        <begin position="91"/>
        <end position="110"/>
    </location>
</feature>
<evidence type="ECO:0000256" key="2">
    <source>
        <dbReference type="RuleBase" id="RU003750"/>
    </source>
</evidence>
<dbReference type="Proteomes" id="UP001623660">
    <property type="component" value="Unassembled WGS sequence"/>
</dbReference>
<feature type="transmembrane region" description="Helical" evidence="3">
    <location>
        <begin position="156"/>
        <end position="177"/>
    </location>
</feature>
<dbReference type="GO" id="GO:0016740">
    <property type="term" value="F:transferase activity"/>
    <property type="evidence" value="ECO:0007669"/>
    <property type="project" value="UniProtKB-KW"/>
</dbReference>
<feature type="transmembrane region" description="Helical" evidence="3">
    <location>
        <begin position="21"/>
        <end position="44"/>
    </location>
</feature>
<dbReference type="EMBL" id="JBJHZX010000015">
    <property type="protein sequence ID" value="MFL0196101.1"/>
    <property type="molecule type" value="Genomic_DNA"/>
</dbReference>
<name>A0ABW8SLK8_9CLOT</name>
<dbReference type="Pfam" id="PF01066">
    <property type="entry name" value="CDP-OH_P_transf"/>
    <property type="match status" value="1"/>
</dbReference>
<keyword evidence="1 2" id="KW-0808">Transferase</keyword>
<dbReference type="PROSITE" id="PS00379">
    <property type="entry name" value="CDP_ALCOHOL_P_TRANSF"/>
    <property type="match status" value="1"/>
</dbReference>
<keyword evidence="3" id="KW-0812">Transmembrane</keyword>
<reference evidence="4 5" key="1">
    <citation type="submission" date="2024-11" db="EMBL/GenBank/DDBJ databases">
        <authorList>
            <person name="Heng Y.C."/>
            <person name="Lim A.C.H."/>
            <person name="Lee J.K.Y."/>
            <person name="Kittelmann S."/>
        </authorList>
    </citation>
    <scope>NUCLEOTIDE SEQUENCE [LARGE SCALE GENOMIC DNA]</scope>
    <source>
        <strain evidence="4 5">WILCCON 0269</strain>
    </source>
</reference>
<dbReference type="InterPro" id="IPR000462">
    <property type="entry name" value="CDP-OH_P_trans"/>
</dbReference>
<proteinExistence type="inferred from homology"/>
<gene>
    <name evidence="4" type="ORF">ACJDU8_11070</name>
</gene>
<comment type="similarity">
    <text evidence="2">Belongs to the CDP-alcohol phosphatidyltransferase class-I family.</text>
</comment>
<evidence type="ECO:0000313" key="4">
    <source>
        <dbReference type="EMBL" id="MFL0196101.1"/>
    </source>
</evidence>
<evidence type="ECO:0000256" key="1">
    <source>
        <dbReference type="ARBA" id="ARBA00022679"/>
    </source>
</evidence>
<comment type="caution">
    <text evidence="4">The sequence shown here is derived from an EMBL/GenBank/DDBJ whole genome shotgun (WGS) entry which is preliminary data.</text>
</comment>